<dbReference type="AlphaFoldDB" id="A0A7D9DG83"/>
<evidence type="ECO:0000313" key="3">
    <source>
        <dbReference type="Proteomes" id="UP001152795"/>
    </source>
</evidence>
<sequence>MHELGQPCLRCLQNKEHTQSLLADQKFDEGSTGPEAVQSDRVVDLVQIQGQRVAYLTGAIQNIAAESLDHESGPGASSDQNPQEIPPTQSEDHKVLKVHRLFIQQDMFRHFKDDSCLGIQLIFTIVNDMGKAELGAAFMSYCLFGIEVPAPTIPESFIKYLSPSEEEFKCRAVVKKENITTIMIEIGQQELMQKPHLMVATWQPVLQTLKKYPPFQTLSALEVSYEDTKPTTKKILQLLDANPNSDTERDAFRFLQRYIRGLDNSSLLHLASDILISGKVQVTFLRSECFGRRPIAHMCGPVLELPSTYSNYCEFREEFNTILDQSQSEKSTWPGCTLNVSDFLLTMN</sequence>
<feature type="non-terminal residue" evidence="2">
    <location>
        <position position="1"/>
    </location>
</feature>
<organism evidence="2 3">
    <name type="scientific">Paramuricea clavata</name>
    <name type="common">Red gorgonian</name>
    <name type="synonym">Violescent sea-whip</name>
    <dbReference type="NCBI Taxonomy" id="317549"/>
    <lineage>
        <taxon>Eukaryota</taxon>
        <taxon>Metazoa</taxon>
        <taxon>Cnidaria</taxon>
        <taxon>Anthozoa</taxon>
        <taxon>Octocorallia</taxon>
        <taxon>Malacalcyonacea</taxon>
        <taxon>Plexauridae</taxon>
        <taxon>Paramuricea</taxon>
    </lineage>
</organism>
<dbReference type="Proteomes" id="UP001152795">
    <property type="component" value="Unassembled WGS sequence"/>
</dbReference>
<protein>
    <submittedName>
        <fullName evidence="2">Uncharacterized protein</fullName>
    </submittedName>
</protein>
<gene>
    <name evidence="2" type="ORF">PACLA_8A041038</name>
</gene>
<dbReference type="EMBL" id="CACRXK020000520">
    <property type="protein sequence ID" value="CAB3982590.1"/>
    <property type="molecule type" value="Genomic_DNA"/>
</dbReference>
<evidence type="ECO:0000313" key="2">
    <source>
        <dbReference type="EMBL" id="CAB3982590.1"/>
    </source>
</evidence>
<reference evidence="2" key="1">
    <citation type="submission" date="2020-04" db="EMBL/GenBank/DDBJ databases">
        <authorList>
            <person name="Alioto T."/>
            <person name="Alioto T."/>
            <person name="Gomez Garrido J."/>
        </authorList>
    </citation>
    <scope>NUCLEOTIDE SEQUENCE</scope>
    <source>
        <strain evidence="2">A484AB</strain>
    </source>
</reference>
<dbReference type="OrthoDB" id="10038899at2759"/>
<evidence type="ECO:0000256" key="1">
    <source>
        <dbReference type="SAM" id="MobiDB-lite"/>
    </source>
</evidence>
<feature type="region of interest" description="Disordered" evidence="1">
    <location>
        <begin position="69"/>
        <end position="91"/>
    </location>
</feature>
<name>A0A7D9DG83_PARCT</name>
<feature type="compositionally biased region" description="Polar residues" evidence="1">
    <location>
        <begin position="75"/>
        <end position="89"/>
    </location>
</feature>
<keyword evidence="3" id="KW-1185">Reference proteome</keyword>
<proteinExistence type="predicted"/>
<accession>A0A7D9DG83</accession>
<comment type="caution">
    <text evidence="2">The sequence shown here is derived from an EMBL/GenBank/DDBJ whole genome shotgun (WGS) entry which is preliminary data.</text>
</comment>